<name>A0ACB6RMX8_9PLEO</name>
<dbReference type="Proteomes" id="UP000799754">
    <property type="component" value="Unassembled WGS sequence"/>
</dbReference>
<gene>
    <name evidence="1" type="ORF">BU25DRAFT_414499</name>
</gene>
<evidence type="ECO:0000313" key="2">
    <source>
        <dbReference type="Proteomes" id="UP000799754"/>
    </source>
</evidence>
<sequence length="163" mass="17852">MSAAQRAGGETGRFTILVVSLRSTQLLVLRTVFGEVTLTLRAWRNYLQVVSIKKVRVDGIISLAVHYQRNWGRNWGVIVWGSITINPAAPSPASPAAKVWIWYAAALLSVPINDLHNCGTYATLTKPQYAHNTPTPLSQCYLTVSCCQLTPTPSPHPNNIVGQ</sequence>
<protein>
    <submittedName>
        <fullName evidence="1">Uncharacterized protein</fullName>
    </submittedName>
</protein>
<comment type="caution">
    <text evidence="1">The sequence shown here is derived from an EMBL/GenBank/DDBJ whole genome shotgun (WGS) entry which is preliminary data.</text>
</comment>
<organism evidence="1 2">
    <name type="scientific">Macroventuria anomochaeta</name>
    <dbReference type="NCBI Taxonomy" id="301207"/>
    <lineage>
        <taxon>Eukaryota</taxon>
        <taxon>Fungi</taxon>
        <taxon>Dikarya</taxon>
        <taxon>Ascomycota</taxon>
        <taxon>Pezizomycotina</taxon>
        <taxon>Dothideomycetes</taxon>
        <taxon>Pleosporomycetidae</taxon>
        <taxon>Pleosporales</taxon>
        <taxon>Pleosporineae</taxon>
        <taxon>Didymellaceae</taxon>
        <taxon>Macroventuria</taxon>
    </lineage>
</organism>
<keyword evidence="2" id="KW-1185">Reference proteome</keyword>
<dbReference type="EMBL" id="MU006738">
    <property type="protein sequence ID" value="KAF2623236.1"/>
    <property type="molecule type" value="Genomic_DNA"/>
</dbReference>
<proteinExistence type="predicted"/>
<reference evidence="1" key="1">
    <citation type="journal article" date="2020" name="Stud. Mycol.">
        <title>101 Dothideomycetes genomes: a test case for predicting lifestyles and emergence of pathogens.</title>
        <authorList>
            <person name="Haridas S."/>
            <person name="Albert R."/>
            <person name="Binder M."/>
            <person name="Bloem J."/>
            <person name="Labutti K."/>
            <person name="Salamov A."/>
            <person name="Andreopoulos B."/>
            <person name="Baker S."/>
            <person name="Barry K."/>
            <person name="Bills G."/>
            <person name="Bluhm B."/>
            <person name="Cannon C."/>
            <person name="Castanera R."/>
            <person name="Culley D."/>
            <person name="Daum C."/>
            <person name="Ezra D."/>
            <person name="Gonzalez J."/>
            <person name="Henrissat B."/>
            <person name="Kuo A."/>
            <person name="Liang C."/>
            <person name="Lipzen A."/>
            <person name="Lutzoni F."/>
            <person name="Magnuson J."/>
            <person name="Mondo S."/>
            <person name="Nolan M."/>
            <person name="Ohm R."/>
            <person name="Pangilinan J."/>
            <person name="Park H.-J."/>
            <person name="Ramirez L."/>
            <person name="Alfaro M."/>
            <person name="Sun H."/>
            <person name="Tritt A."/>
            <person name="Yoshinaga Y."/>
            <person name="Zwiers L.-H."/>
            <person name="Turgeon B."/>
            <person name="Goodwin S."/>
            <person name="Spatafora J."/>
            <person name="Crous P."/>
            <person name="Grigoriev I."/>
        </authorList>
    </citation>
    <scope>NUCLEOTIDE SEQUENCE</scope>
    <source>
        <strain evidence="1">CBS 525.71</strain>
    </source>
</reference>
<evidence type="ECO:0000313" key="1">
    <source>
        <dbReference type="EMBL" id="KAF2623236.1"/>
    </source>
</evidence>
<accession>A0ACB6RMX8</accession>